<dbReference type="KEGG" id="aacx:DEACI_0740"/>
<dbReference type="GO" id="GO:0008168">
    <property type="term" value="F:methyltransferase activity"/>
    <property type="evidence" value="ECO:0007669"/>
    <property type="project" value="UniProtKB-KW"/>
</dbReference>
<dbReference type="EMBL" id="LR746496">
    <property type="protein sequence ID" value="CAA7600090.1"/>
    <property type="molecule type" value="Genomic_DNA"/>
</dbReference>
<gene>
    <name evidence="1" type="ORF">DEACI_0740</name>
    <name evidence="2" type="ORF">DEACI_2132</name>
</gene>
<dbReference type="InterPro" id="IPR025639">
    <property type="entry name" value="DruA"/>
</dbReference>
<sequence length="400" mass="46059">MSNIFDFTHGVWRHPYTFAPSSDELRDKIIRELGHVHGITGPPNAPMKNLYREMHYWHRYQELERNKSWIQQSYQRYRSFFACGLGLDPAKVQPELIPVEKGPMADLFRLARYTWQLPYSKGYGRRLRFLLWDRYHDKLMGLIGLQSPPIDLALRDNFYQIPRAQKVVLINQTMDAFVLGAVPPYNGFLGGKLAVMAAASRDVRLAYERKYRLTRSELRQELLPARLVAITTLSAFGRSSLYNRVSAGKTSRGQNHWLTFSLGQTSGWGTYHCSDTLYQELKDFVRAFHPELRVTGFGTGPKIKRTVITLALRALGLPSSLAQHGIPRELFIIPHISNLGDFLGGRRTEPAYNDLSFADLAAHWRNRYLLGLGSTPRYLARSEHWTHWDHDDLRRCLGLS</sequence>
<reference evidence="2" key="1">
    <citation type="submission" date="2014-11" db="EMBL/GenBank/DDBJ databases">
        <authorList>
            <person name="Hornung B.V."/>
        </authorList>
    </citation>
    <scope>NUCLEOTIDE SEQUENCE</scope>
    <source>
        <strain evidence="2">INE</strain>
    </source>
</reference>
<organism evidence="1">
    <name type="scientific">Acididesulfobacillus acetoxydans</name>
    <dbReference type="NCBI Taxonomy" id="1561005"/>
    <lineage>
        <taxon>Bacteria</taxon>
        <taxon>Bacillati</taxon>
        <taxon>Bacillota</taxon>
        <taxon>Clostridia</taxon>
        <taxon>Eubacteriales</taxon>
        <taxon>Peptococcaceae</taxon>
        <taxon>Acididesulfobacillus</taxon>
    </lineage>
</organism>
<evidence type="ECO:0000313" key="1">
    <source>
        <dbReference type="EMBL" id="CAA7600090.1"/>
    </source>
</evidence>
<dbReference type="GO" id="GO:0032259">
    <property type="term" value="P:methylation"/>
    <property type="evidence" value="ECO:0007669"/>
    <property type="project" value="UniProtKB-KW"/>
</dbReference>
<keyword evidence="2" id="KW-0808">Transferase</keyword>
<dbReference type="Proteomes" id="UP000836597">
    <property type="component" value="Chromosome"/>
</dbReference>
<evidence type="ECO:0000313" key="3">
    <source>
        <dbReference type="Proteomes" id="UP001071230"/>
    </source>
</evidence>
<evidence type="ECO:0000313" key="2">
    <source>
        <dbReference type="EMBL" id="CEJ07666.1"/>
    </source>
</evidence>
<dbReference type="EMBL" id="CDGJ01000061">
    <property type="protein sequence ID" value="CEJ07666.1"/>
    <property type="molecule type" value="Genomic_DNA"/>
</dbReference>
<dbReference type="Proteomes" id="UP001071230">
    <property type="component" value="Unassembled WGS sequence"/>
</dbReference>
<keyword evidence="2" id="KW-0489">Methyltransferase</keyword>
<dbReference type="RefSeq" id="WP_240983814.1">
    <property type="nucleotide sequence ID" value="NZ_CDGJ01000061.1"/>
</dbReference>
<proteinExistence type="predicted"/>
<dbReference type="Pfam" id="PF14236">
    <property type="entry name" value="DruA"/>
    <property type="match status" value="1"/>
</dbReference>
<dbReference type="AlphaFoldDB" id="A0A8S0X3H3"/>
<reference evidence="1" key="2">
    <citation type="submission" date="2020-01" db="EMBL/GenBank/DDBJ databases">
        <authorList>
            <person name="Hornung B."/>
        </authorList>
    </citation>
    <scope>NUCLEOTIDE SEQUENCE</scope>
    <source>
        <strain evidence="1">PacBioINE</strain>
    </source>
</reference>
<protein>
    <submittedName>
        <fullName evidence="2">Type I restriction-modification system methyltransferase subunit</fullName>
    </submittedName>
</protein>
<keyword evidence="3" id="KW-1185">Reference proteome</keyword>
<name>A0A8S0X3H3_9FIRM</name>
<accession>A0A8S0X3H3</accession>